<feature type="domain" description="Peptidase C50" evidence="5">
    <location>
        <begin position="943"/>
        <end position="1036"/>
    </location>
</feature>
<dbReference type="OrthoDB" id="10255632at2759"/>
<evidence type="ECO:0000256" key="3">
    <source>
        <dbReference type="ARBA" id="ARBA00022801"/>
    </source>
</evidence>
<dbReference type="PROSITE" id="PS51700">
    <property type="entry name" value="SEPARIN"/>
    <property type="match status" value="1"/>
</dbReference>
<name>A0A158RCI6_THECL</name>
<dbReference type="GO" id="GO:0005634">
    <property type="term" value="C:nucleus"/>
    <property type="evidence" value="ECO:0007669"/>
    <property type="project" value="InterPro"/>
</dbReference>
<dbReference type="GO" id="GO:0005737">
    <property type="term" value="C:cytoplasm"/>
    <property type="evidence" value="ECO:0007669"/>
    <property type="project" value="TreeGrafter"/>
</dbReference>
<dbReference type="PANTHER" id="PTHR12792:SF0">
    <property type="entry name" value="SEPARIN"/>
    <property type="match status" value="1"/>
</dbReference>
<keyword evidence="7" id="KW-1185">Reference proteome</keyword>
<reference evidence="8" key="1">
    <citation type="submission" date="2016-04" db="UniProtKB">
        <authorList>
            <consortium name="WormBaseParasite"/>
        </authorList>
    </citation>
    <scope>IDENTIFICATION</scope>
</reference>
<accession>A0A158RCI6</accession>
<dbReference type="OMA" id="YARTACK"/>
<dbReference type="GO" id="GO:0004197">
    <property type="term" value="F:cysteine-type endopeptidase activity"/>
    <property type="evidence" value="ECO:0007669"/>
    <property type="project" value="InterPro"/>
</dbReference>
<dbReference type="EMBL" id="UYYF01004537">
    <property type="protein sequence ID" value="VDN05185.1"/>
    <property type="molecule type" value="Genomic_DNA"/>
</dbReference>
<keyword evidence="3" id="KW-0378">Hydrolase</keyword>
<dbReference type="GO" id="GO:0051307">
    <property type="term" value="P:meiotic chromosome separation"/>
    <property type="evidence" value="ECO:0007669"/>
    <property type="project" value="TreeGrafter"/>
</dbReference>
<comment type="catalytic activity">
    <reaction evidence="1">
        <text>All bonds known to be hydrolyzed by this endopeptidase have arginine in P1 and an acidic residue in P4. P6 is often occupied by an acidic residue or by a hydroxy-amino-acid residue, the phosphorylation of which enhances cleavage.</text>
        <dbReference type="EC" id="3.4.22.49"/>
    </reaction>
</comment>
<evidence type="ECO:0000313" key="7">
    <source>
        <dbReference type="Proteomes" id="UP000276776"/>
    </source>
</evidence>
<organism evidence="8">
    <name type="scientific">Thelazia callipaeda</name>
    <name type="common">Oriental eyeworm</name>
    <name type="synonym">Parasitic nematode</name>
    <dbReference type="NCBI Taxonomy" id="103827"/>
    <lineage>
        <taxon>Eukaryota</taxon>
        <taxon>Metazoa</taxon>
        <taxon>Ecdysozoa</taxon>
        <taxon>Nematoda</taxon>
        <taxon>Chromadorea</taxon>
        <taxon>Rhabditida</taxon>
        <taxon>Spirurina</taxon>
        <taxon>Spiruromorpha</taxon>
        <taxon>Thelazioidea</taxon>
        <taxon>Thelaziidae</taxon>
        <taxon>Thelazia</taxon>
    </lineage>
</organism>
<evidence type="ECO:0000313" key="6">
    <source>
        <dbReference type="EMBL" id="VDN05185.1"/>
    </source>
</evidence>
<evidence type="ECO:0000256" key="4">
    <source>
        <dbReference type="ARBA" id="ARBA00022829"/>
    </source>
</evidence>
<sequence>MIERDAHQLISAKKEFLIHLKNHIVAMMNARKEINKFSWILQKNLYENKCITVCHGVKELFDFNGNSFYNTSSTVKHVQAVQLLVKCLEKYKPHQHLENAFTVWNSCLVPTVFKISESTERQKFSRHGKLLVACLLDSDEYTKAIICLGHVAQLYKEDIPCKSLLTNWLCFLGHWSLAKTYLLQEKDVQEMGSVHKDIINKVIEEIICLHVDETNHASCDSSSQHKNTLDNMRCFEDILAKSKTKTYQQYEAQILVKRVLLLASHFSCADLKNIGDPLQNMDIIKARYETLVKCRSIAFFGDEMKKKDANDITFDGLFLGVVKLNSVLAEYFNTVIKLCFKYTEFGILREGESEGLKLFYQVLKAANLQRCLAALNLLLLTSTVTHKDNLNGNPGPFRPIVACIWNVSYSVVTRNAFNKIELEEHEQNCNCVVCTLCRMRPQMRIEAVFSNMLYHQYSSKIFRLFCRRIQELPQETVADIISMCSVLQIRATNKVVSERKYPLDALERFLTATIRWLRRVRQLEKAEIVQDVIKESLKWLTIRQLARKPLEIPNLYWLCPDKQLTGGLRSPLKSVAMNLASHFNTLAICSLKPSGNINKTTSIGKSKHVHNSTTQITVSYVDVEVEEARKDFSSFSHLFYREWRFHICSYLGLLSAFPSKADWVSSGWSAAYYFNEAMSVSTRQLARMISDKSIENPVFHYENHEKFKEAVRSLPFDLTVVQLFLDSSRILWLIKLFSHRSPLVIPIASILQDNPILERFSALLLENDASGNLSKTCIGPKEYWVIRKKLDKKLEYEWFGIFCYLLLPSVVLSSVHISVVKQMQGFGFSESSAIALVENLDLSGDSWRELVERFSVLENINETVIADVISSRNRCISKHGRGSFSRNYSDSYVLFCVSPELASFPFELLPVIESHKRVCRISSFHMLQKLLSCSKKIPKSVDGRNSFYVLDPGGDLTDTQMRLSKKLEKFTCWRGTVGIAPKPEELRAFLEKSDIYMGHGSGGKYFGRSTVLRSNIRAVSLLMGCSSVRIIHEGEGFDGRGAIHDYVIAKCPCVVGCLWMVFKVTDGEIDRVLLALLDFCFSEIEKQNEKKTSPSYRLLIDGIAYARTACKLKYMTGGAVVAYGLPIVTHLTNDMVTMNEECNRNVDLKEDGASSSK</sequence>
<dbReference type="GO" id="GO:0072686">
    <property type="term" value="C:mitotic spindle"/>
    <property type="evidence" value="ECO:0007669"/>
    <property type="project" value="TreeGrafter"/>
</dbReference>
<dbReference type="InterPro" id="IPR030397">
    <property type="entry name" value="SEPARIN_core_dom"/>
</dbReference>
<dbReference type="GO" id="GO:0005813">
    <property type="term" value="C:centrosome"/>
    <property type="evidence" value="ECO:0007669"/>
    <property type="project" value="TreeGrafter"/>
</dbReference>
<proteinExistence type="predicted"/>
<evidence type="ECO:0000259" key="5">
    <source>
        <dbReference type="PROSITE" id="PS51700"/>
    </source>
</evidence>
<dbReference type="AlphaFoldDB" id="A0A158RCI6"/>
<dbReference type="EC" id="3.4.22.49" evidence="2"/>
<reference evidence="6 7" key="2">
    <citation type="submission" date="2018-11" db="EMBL/GenBank/DDBJ databases">
        <authorList>
            <consortium name="Pathogen Informatics"/>
        </authorList>
    </citation>
    <scope>NUCLEOTIDE SEQUENCE [LARGE SCALE GENOMIC DNA]</scope>
</reference>
<dbReference type="Pfam" id="PF03568">
    <property type="entry name" value="Separin_C"/>
    <property type="match status" value="1"/>
</dbReference>
<evidence type="ECO:0000256" key="1">
    <source>
        <dbReference type="ARBA" id="ARBA00000451"/>
    </source>
</evidence>
<keyword evidence="4" id="KW-0159">Chromosome partition</keyword>
<dbReference type="InterPro" id="IPR005314">
    <property type="entry name" value="Peptidase_C50"/>
</dbReference>
<gene>
    <name evidence="6" type="ORF">TCLT_LOCUS7702</name>
</gene>
<evidence type="ECO:0000313" key="8">
    <source>
        <dbReference type="WBParaSite" id="TCLT_0000771301-mRNA-1"/>
    </source>
</evidence>
<dbReference type="GO" id="GO:0006508">
    <property type="term" value="P:proteolysis"/>
    <property type="evidence" value="ECO:0007669"/>
    <property type="project" value="InterPro"/>
</dbReference>
<protein>
    <recommendedName>
        <fullName evidence="2">separase</fullName>
        <ecNumber evidence="2">3.4.22.49</ecNumber>
    </recommendedName>
</protein>
<evidence type="ECO:0000256" key="2">
    <source>
        <dbReference type="ARBA" id="ARBA00012489"/>
    </source>
</evidence>
<dbReference type="Proteomes" id="UP000276776">
    <property type="component" value="Unassembled WGS sequence"/>
</dbReference>
<dbReference type="STRING" id="103827.A0A158RCI6"/>
<dbReference type="WBParaSite" id="TCLT_0000771301-mRNA-1">
    <property type="protein sequence ID" value="TCLT_0000771301-mRNA-1"/>
    <property type="gene ID" value="TCLT_0000771301"/>
</dbReference>
<dbReference type="PANTHER" id="PTHR12792">
    <property type="entry name" value="EXTRA SPINDLE POLES 1-RELATED"/>
    <property type="match status" value="1"/>
</dbReference>